<dbReference type="FunFam" id="3.90.230.10:FF:000009">
    <property type="entry name" value="xaa-Pro aminopeptidase 2"/>
    <property type="match status" value="1"/>
</dbReference>
<proteinExistence type="inferred from homology"/>
<dbReference type="Gene3D" id="3.90.230.10">
    <property type="entry name" value="Creatinase/methionine aminopeptidase superfamily"/>
    <property type="match status" value="1"/>
</dbReference>
<dbReference type="Ensembl" id="ENSCCRT00010052301.1">
    <property type="protein sequence ID" value="ENSCCRP00010047719.1"/>
    <property type="gene ID" value="ENSCCRG00010020094.1"/>
</dbReference>
<dbReference type="Pfam" id="PF01321">
    <property type="entry name" value="Creatinase_N"/>
    <property type="match status" value="1"/>
</dbReference>
<dbReference type="Pfam" id="PF16188">
    <property type="entry name" value="Peptidase_M24_C"/>
    <property type="match status" value="1"/>
</dbReference>
<keyword evidence="2" id="KW-0472">Membrane</keyword>
<feature type="domain" description="Creatinase N-terminal" evidence="4">
    <location>
        <begin position="83"/>
        <end position="156"/>
    </location>
</feature>
<feature type="domain" description="Peptidase M24" evidence="3">
    <location>
        <begin position="314"/>
        <end position="523"/>
    </location>
</feature>
<evidence type="ECO:0000259" key="4">
    <source>
        <dbReference type="Pfam" id="PF01321"/>
    </source>
</evidence>
<evidence type="ECO:0000256" key="1">
    <source>
        <dbReference type="ARBA" id="ARBA00008766"/>
    </source>
</evidence>
<dbReference type="Gene3D" id="3.40.350.10">
    <property type="entry name" value="Creatinase/prolidase N-terminal domain"/>
    <property type="match status" value="2"/>
</dbReference>
<dbReference type="Pfam" id="PF16189">
    <property type="entry name" value="Creatinase_N_2"/>
    <property type="match status" value="1"/>
</dbReference>
<keyword evidence="2" id="KW-0812">Transmembrane</keyword>
<dbReference type="InterPro" id="IPR036005">
    <property type="entry name" value="Creatinase/aminopeptidase-like"/>
</dbReference>
<dbReference type="PANTHER" id="PTHR43763">
    <property type="entry name" value="XAA-PRO AMINOPEPTIDASE 1"/>
    <property type="match status" value="1"/>
</dbReference>
<dbReference type="PANTHER" id="PTHR43763:SF4">
    <property type="entry name" value="XAA-PRO AMINOPEPTIDASE 2"/>
    <property type="match status" value="1"/>
</dbReference>
<keyword evidence="7" id="KW-1185">Reference proteome</keyword>
<dbReference type="InterPro" id="IPR000587">
    <property type="entry name" value="Creatinase_N"/>
</dbReference>
<feature type="transmembrane region" description="Helical" evidence="2">
    <location>
        <begin position="598"/>
        <end position="623"/>
    </location>
</feature>
<evidence type="ECO:0000259" key="3">
    <source>
        <dbReference type="Pfam" id="PF00557"/>
    </source>
</evidence>
<dbReference type="InterPro" id="IPR029149">
    <property type="entry name" value="Creatin/AminoP/Spt16_N"/>
</dbReference>
<reference evidence="6" key="1">
    <citation type="submission" date="2025-08" db="UniProtKB">
        <authorList>
            <consortium name="Ensembl"/>
        </authorList>
    </citation>
    <scope>IDENTIFICATION</scope>
</reference>
<feature type="domain" description="Peptidase M24 C-terminal" evidence="5">
    <location>
        <begin position="534"/>
        <end position="598"/>
    </location>
</feature>
<dbReference type="Proteomes" id="UP000694427">
    <property type="component" value="Unplaced"/>
</dbReference>
<name>A0A8C1KHN3_CYPCA</name>
<accession>A0A8C1KHN3</accession>
<dbReference type="SUPFAM" id="SSF53092">
    <property type="entry name" value="Creatinase/prolidase N-terminal domain"/>
    <property type="match status" value="1"/>
</dbReference>
<protein>
    <submittedName>
        <fullName evidence="6">X-prolyl aminopeptidase (aminopeptidase P) 2, membrane-bound</fullName>
    </submittedName>
</protein>
<dbReference type="SUPFAM" id="SSF55920">
    <property type="entry name" value="Creatinase/aminopeptidase"/>
    <property type="match status" value="1"/>
</dbReference>
<comment type="similarity">
    <text evidence="1">Belongs to the peptidase M24B family.</text>
</comment>
<evidence type="ECO:0000259" key="5">
    <source>
        <dbReference type="Pfam" id="PF16188"/>
    </source>
</evidence>
<reference evidence="6" key="2">
    <citation type="submission" date="2025-09" db="UniProtKB">
        <authorList>
            <consortium name="Ensembl"/>
        </authorList>
    </citation>
    <scope>IDENTIFICATION</scope>
</reference>
<evidence type="ECO:0000313" key="7">
    <source>
        <dbReference type="Proteomes" id="UP000694427"/>
    </source>
</evidence>
<sequence>MCLFSFVITGGRYAVLAEEVSGSERNCSAIPPYLPPTAVNTTLRLRDLRASMIPLNISAYIIPATDAHLVTSKDCQKWKVILRGKTGTAVITQNKAVLWTDSRYWIQAERQMDCNWELQRDASIRSITNWLILEIPEGDQVGFDPFLFSVGEQTELIKYFLMTWPMKVDQIRAQISDNPYKPTAVLLSALDETAWLFNLRGNDIPFNPFFYSYTLLSMDEIWLFVHIERITEELKVYLNSSCYHSYCVQLLEYSSVRTYLQSYLQRPNVRVWVGTEYTNQALYELITPEDKRLTSTYSPVLTTKAVKDATEQRILKEAHVRDAVAVMQLLMWLEKKVPEGTENELTAAHFVDQCRSEQKNSRGPSFETISASGPNAALAHYSPSNETARKLSVDEMYLVDSGGQYLDGTTDITRTVHWGKPTDFQKEAYTRVLMGNIEISRTIFPAGTRGVNMEMLGRRALWEVGLNYGHGTGHGVGNYFGVHEWPVGFQSNNIPFQEGMFTSIEPGYYKENDFGIRIEDIAVTVPAITKYGNNYLTFETVSLVPYDRKLINTSLLSPEQLHWLNKYYETIRSMVGPELERQALKEEYDWMMKHTAPFLTAGASAVISSVTLLVTVLPSVLLYNLL</sequence>
<dbReference type="GO" id="GO:0070006">
    <property type="term" value="F:metalloaminopeptidase activity"/>
    <property type="evidence" value="ECO:0007669"/>
    <property type="project" value="InterPro"/>
</dbReference>
<dbReference type="AlphaFoldDB" id="A0A8C1KHN3"/>
<dbReference type="Pfam" id="PF00557">
    <property type="entry name" value="Peptidase_M24"/>
    <property type="match status" value="1"/>
</dbReference>
<dbReference type="InterPro" id="IPR050422">
    <property type="entry name" value="X-Pro_aminopeptidase_P"/>
</dbReference>
<organism evidence="6 7">
    <name type="scientific">Cyprinus carpio</name>
    <name type="common">Common carp</name>
    <dbReference type="NCBI Taxonomy" id="7962"/>
    <lineage>
        <taxon>Eukaryota</taxon>
        <taxon>Metazoa</taxon>
        <taxon>Chordata</taxon>
        <taxon>Craniata</taxon>
        <taxon>Vertebrata</taxon>
        <taxon>Euteleostomi</taxon>
        <taxon>Actinopterygii</taxon>
        <taxon>Neopterygii</taxon>
        <taxon>Teleostei</taxon>
        <taxon>Ostariophysi</taxon>
        <taxon>Cypriniformes</taxon>
        <taxon>Cyprinidae</taxon>
        <taxon>Cyprininae</taxon>
        <taxon>Cyprinus</taxon>
    </lineage>
</organism>
<dbReference type="InterPro" id="IPR033740">
    <property type="entry name" value="Pept_M24B"/>
</dbReference>
<dbReference type="CDD" id="cd01085">
    <property type="entry name" value="APP"/>
    <property type="match status" value="1"/>
</dbReference>
<keyword evidence="2" id="KW-1133">Transmembrane helix</keyword>
<dbReference type="InterPro" id="IPR032416">
    <property type="entry name" value="Peptidase_M24_C"/>
</dbReference>
<evidence type="ECO:0000313" key="6">
    <source>
        <dbReference type="Ensembl" id="ENSCCRP00010047719.1"/>
    </source>
</evidence>
<evidence type="ECO:0000256" key="2">
    <source>
        <dbReference type="SAM" id="Phobius"/>
    </source>
</evidence>
<dbReference type="InterPro" id="IPR000994">
    <property type="entry name" value="Pept_M24"/>
</dbReference>